<dbReference type="InterPro" id="IPR053211">
    <property type="entry name" value="DNA_repair-toleration"/>
</dbReference>
<dbReference type="InterPro" id="IPR001611">
    <property type="entry name" value="Leu-rich_rpt"/>
</dbReference>
<dbReference type="Pfam" id="PF00560">
    <property type="entry name" value="LRR_1"/>
    <property type="match status" value="9"/>
</dbReference>
<comment type="caution">
    <text evidence="10">The sequence shown here is derived from an EMBL/GenBank/DDBJ whole genome shotgun (WGS) entry which is preliminary data.</text>
</comment>
<feature type="chain" id="PRO_5029753953" description="Leucine-rich repeat-containing N-terminal plant-type domain-containing protein" evidence="8">
    <location>
        <begin position="28"/>
        <end position="538"/>
    </location>
</feature>
<dbReference type="Gene3D" id="3.80.10.10">
    <property type="entry name" value="Ribonuclease Inhibitor"/>
    <property type="match status" value="3"/>
</dbReference>
<keyword evidence="2" id="KW-0433">Leucine-rich repeat</keyword>
<evidence type="ECO:0000259" key="9">
    <source>
        <dbReference type="Pfam" id="PF08263"/>
    </source>
</evidence>
<dbReference type="GO" id="GO:0051707">
    <property type="term" value="P:response to other organism"/>
    <property type="evidence" value="ECO:0007669"/>
    <property type="project" value="UniProtKB-ARBA"/>
</dbReference>
<dbReference type="Proteomes" id="UP000585474">
    <property type="component" value="Unassembled WGS sequence"/>
</dbReference>
<dbReference type="FunFam" id="3.80.10.10:FF:000095">
    <property type="entry name" value="LRR receptor-like serine/threonine-protein kinase GSO1"/>
    <property type="match status" value="1"/>
</dbReference>
<feature type="domain" description="Leucine-rich repeat-containing N-terminal plant-type" evidence="9">
    <location>
        <begin position="31"/>
        <end position="72"/>
    </location>
</feature>
<proteinExistence type="predicted"/>
<dbReference type="EMBL" id="BJWL01000001">
    <property type="protein sequence ID" value="GFY80315.1"/>
    <property type="molecule type" value="Genomic_DNA"/>
</dbReference>
<evidence type="ECO:0000256" key="7">
    <source>
        <dbReference type="ARBA" id="ARBA00023136"/>
    </source>
</evidence>
<dbReference type="InterPro" id="IPR032675">
    <property type="entry name" value="LRR_dom_sf"/>
</dbReference>
<dbReference type="FunFam" id="3.80.10.10:FF:000716">
    <property type="entry name" value="LRR receptor-like serine/threonine-protein kinase GSO1"/>
    <property type="match status" value="1"/>
</dbReference>
<sequence>MATRIHKNPLSLLLLLLLAFSFSHLQSQACHEQDREALLGFKRAITSDPSRLLRSWTSSSDCCSAWEGVACDTASGGRVVNVSRSGLVSGNDFILDTYMSWKFIAHAFQSHIPQDPRPHCTSAITAYPVLYLPLFFHHSLRFLNWVFSGNNLSGSIPSSIGKMVSLTKLDLHENNFSGTIPESIGKLKVLEYLDLSENQIFGNIPKSIGGLSKLVLLYLNSNRLTGSVPSSVSGLSSLQFFRLSENKLTGTLPPSIGLLPKIQRLIFENNLFTGKLPATIGHLTTLTDIFFSNNRFSGKIPPSFGLKGNLPSWLSSSSISTLDLSSNGLKGKLPTWIANMTNLSFLNLSNNGFFSSVPEEFKNLSLLMDLDLHSNKLSGHLDTIFSKNVHEPLGHFNSIDLSNNMFTGSIDADVGEKPVMASIVSLVLSHNPLGGSIPKSLGKLSGLEVLKLRGNGLSGTIPMELGNAKELEIIVLSDNNLSGEIPEKLLNLEGLREFDVSGNRLSGKIPPHKAIIPVSGFMGNPGLCGSPLPPCKHS</sequence>
<dbReference type="SUPFAM" id="SSF52058">
    <property type="entry name" value="L domain-like"/>
    <property type="match status" value="2"/>
</dbReference>
<dbReference type="Pfam" id="PF08263">
    <property type="entry name" value="LRRNT_2"/>
    <property type="match status" value="1"/>
</dbReference>
<evidence type="ECO:0000256" key="2">
    <source>
        <dbReference type="ARBA" id="ARBA00022614"/>
    </source>
</evidence>
<dbReference type="OrthoDB" id="676979at2759"/>
<organism evidence="10 11">
    <name type="scientific">Actinidia rufa</name>
    <dbReference type="NCBI Taxonomy" id="165716"/>
    <lineage>
        <taxon>Eukaryota</taxon>
        <taxon>Viridiplantae</taxon>
        <taxon>Streptophyta</taxon>
        <taxon>Embryophyta</taxon>
        <taxon>Tracheophyta</taxon>
        <taxon>Spermatophyta</taxon>
        <taxon>Magnoliopsida</taxon>
        <taxon>eudicotyledons</taxon>
        <taxon>Gunneridae</taxon>
        <taxon>Pentapetalae</taxon>
        <taxon>asterids</taxon>
        <taxon>Ericales</taxon>
        <taxon>Actinidiaceae</taxon>
        <taxon>Actinidia</taxon>
    </lineage>
</organism>
<evidence type="ECO:0000256" key="4">
    <source>
        <dbReference type="ARBA" id="ARBA00022729"/>
    </source>
</evidence>
<dbReference type="GO" id="GO:0006952">
    <property type="term" value="P:defense response"/>
    <property type="evidence" value="ECO:0007669"/>
    <property type="project" value="UniProtKB-ARBA"/>
</dbReference>
<dbReference type="PANTHER" id="PTHR48060:SF9">
    <property type="entry name" value="LRR RECEPTOR-LIKE SERINE_THREONINE-PROTEIN KINASE GSO1"/>
    <property type="match status" value="1"/>
</dbReference>
<accession>A0A7J0E1D0</accession>
<comment type="subcellular location">
    <subcellularLocation>
        <location evidence="1">Membrane</location>
        <topology evidence="1">Single-pass membrane protein</topology>
    </subcellularLocation>
</comment>
<evidence type="ECO:0000313" key="10">
    <source>
        <dbReference type="EMBL" id="GFY80315.1"/>
    </source>
</evidence>
<keyword evidence="4 8" id="KW-0732">Signal</keyword>
<dbReference type="AlphaFoldDB" id="A0A7J0E1D0"/>
<reference evidence="10 11" key="1">
    <citation type="submission" date="2019-07" db="EMBL/GenBank/DDBJ databases">
        <title>De Novo Assembly of kiwifruit Actinidia rufa.</title>
        <authorList>
            <person name="Sugita-Konishi S."/>
            <person name="Sato K."/>
            <person name="Mori E."/>
            <person name="Abe Y."/>
            <person name="Kisaki G."/>
            <person name="Hamano K."/>
            <person name="Suezawa K."/>
            <person name="Otani M."/>
            <person name="Fukuda T."/>
            <person name="Manabe T."/>
            <person name="Gomi K."/>
            <person name="Tabuchi M."/>
            <person name="Akimitsu K."/>
            <person name="Kataoka I."/>
        </authorList>
    </citation>
    <scope>NUCLEOTIDE SEQUENCE [LARGE SCALE GENOMIC DNA]</scope>
    <source>
        <strain evidence="11">cv. Fuchu</strain>
    </source>
</reference>
<evidence type="ECO:0000256" key="1">
    <source>
        <dbReference type="ARBA" id="ARBA00004167"/>
    </source>
</evidence>
<feature type="signal peptide" evidence="8">
    <location>
        <begin position="1"/>
        <end position="27"/>
    </location>
</feature>
<keyword evidence="11" id="KW-1185">Reference proteome</keyword>
<gene>
    <name evidence="10" type="ORF">Acr_01g0001240</name>
</gene>
<protein>
    <recommendedName>
        <fullName evidence="9">Leucine-rich repeat-containing N-terminal plant-type domain-containing protein</fullName>
    </recommendedName>
</protein>
<keyword evidence="5" id="KW-0677">Repeat</keyword>
<evidence type="ECO:0000256" key="6">
    <source>
        <dbReference type="ARBA" id="ARBA00022989"/>
    </source>
</evidence>
<dbReference type="SMART" id="SM00369">
    <property type="entry name" value="LRR_TYP"/>
    <property type="match status" value="7"/>
</dbReference>
<evidence type="ECO:0000256" key="3">
    <source>
        <dbReference type="ARBA" id="ARBA00022692"/>
    </source>
</evidence>
<dbReference type="GO" id="GO:0016020">
    <property type="term" value="C:membrane"/>
    <property type="evidence" value="ECO:0007669"/>
    <property type="project" value="UniProtKB-SubCell"/>
</dbReference>
<dbReference type="PANTHER" id="PTHR48060">
    <property type="entry name" value="DNA DAMAGE-REPAIR/TOLERATION PROTEIN DRT100"/>
    <property type="match status" value="1"/>
</dbReference>
<dbReference type="Pfam" id="PF13855">
    <property type="entry name" value="LRR_8"/>
    <property type="match status" value="1"/>
</dbReference>
<dbReference type="SMART" id="SM00365">
    <property type="entry name" value="LRR_SD22"/>
    <property type="match status" value="3"/>
</dbReference>
<name>A0A7J0E1D0_9ERIC</name>
<evidence type="ECO:0000313" key="11">
    <source>
        <dbReference type="Proteomes" id="UP000585474"/>
    </source>
</evidence>
<dbReference type="InterPro" id="IPR013210">
    <property type="entry name" value="LRR_N_plant-typ"/>
</dbReference>
<keyword evidence="7" id="KW-0472">Membrane</keyword>
<keyword evidence="3" id="KW-0812">Transmembrane</keyword>
<keyword evidence="6" id="KW-1133">Transmembrane helix</keyword>
<evidence type="ECO:0000256" key="5">
    <source>
        <dbReference type="ARBA" id="ARBA00022737"/>
    </source>
</evidence>
<dbReference type="InterPro" id="IPR003591">
    <property type="entry name" value="Leu-rich_rpt_typical-subtyp"/>
</dbReference>
<evidence type="ECO:0000256" key="8">
    <source>
        <dbReference type="SAM" id="SignalP"/>
    </source>
</evidence>